<dbReference type="Pfam" id="PF05686">
    <property type="entry name" value="Glyco_transf_90"/>
    <property type="match status" value="1"/>
</dbReference>
<dbReference type="InterPro" id="IPR006598">
    <property type="entry name" value="CAP10"/>
</dbReference>
<feature type="domain" description="Glycosyl transferase CAP10" evidence="2">
    <location>
        <begin position="195"/>
        <end position="295"/>
    </location>
</feature>
<protein>
    <submittedName>
        <fullName evidence="3">Lipopolysaccharide biosynthesis protein</fullName>
    </submittedName>
</protein>
<evidence type="ECO:0000313" key="3">
    <source>
        <dbReference type="EMBL" id="AZI39237.1"/>
    </source>
</evidence>
<name>A0A3G8Y568_9FLAO</name>
<dbReference type="OrthoDB" id="767964at2"/>
<gene>
    <name evidence="3" type="ORF">EIB74_04360</name>
</gene>
<dbReference type="EMBL" id="CP034161">
    <property type="protein sequence ID" value="AZI39237.1"/>
    <property type="molecule type" value="Genomic_DNA"/>
</dbReference>
<dbReference type="RefSeq" id="WP_124801504.1">
    <property type="nucleotide sequence ID" value="NZ_CP034161.1"/>
</dbReference>
<keyword evidence="4" id="KW-1185">Reference proteome</keyword>
<evidence type="ECO:0000313" key="4">
    <source>
        <dbReference type="Proteomes" id="UP000281810"/>
    </source>
</evidence>
<dbReference type="AlphaFoldDB" id="A0A3G8Y568"/>
<evidence type="ECO:0000259" key="2">
    <source>
        <dbReference type="Pfam" id="PF05686"/>
    </source>
</evidence>
<accession>A0A3G8Y568</accession>
<dbReference type="GO" id="GO:0016740">
    <property type="term" value="F:transferase activity"/>
    <property type="evidence" value="ECO:0007669"/>
    <property type="project" value="UniProtKB-KW"/>
</dbReference>
<dbReference type="PANTHER" id="PTHR12203:SF35">
    <property type="entry name" value="PROTEIN O-GLUCOSYLTRANSFERASE 1"/>
    <property type="match status" value="1"/>
</dbReference>
<dbReference type="Proteomes" id="UP000281810">
    <property type="component" value="Chromosome"/>
</dbReference>
<reference evidence="4" key="1">
    <citation type="submission" date="2018-11" db="EMBL/GenBank/DDBJ databases">
        <title>Proposal to divide the Flavobacteriaceae and reorganize its genera based on Amino Acid Identity values calculated from whole genome sequences.</title>
        <authorList>
            <person name="Nicholson A.C."/>
            <person name="Gulvik C.A."/>
            <person name="Whitney A.M."/>
            <person name="Humrighouse B.W."/>
            <person name="Bell M."/>
            <person name="Holmes B."/>
            <person name="Steigerwalt A.B."/>
            <person name="Villarma A."/>
            <person name="Sheth M."/>
            <person name="Batra D."/>
            <person name="Pryor J."/>
            <person name="Bernardet J.-F."/>
            <person name="Hugo C."/>
            <person name="Kampfer P."/>
            <person name="Newman J.D."/>
            <person name="McQuiston J.R."/>
        </authorList>
    </citation>
    <scope>NUCLEOTIDE SEQUENCE [LARGE SCALE GENOMIC DNA]</scope>
    <source>
        <strain evidence="4">F5649</strain>
    </source>
</reference>
<dbReference type="PANTHER" id="PTHR12203">
    <property type="entry name" value="KDEL LYS-ASP-GLU-LEU CONTAINING - RELATED"/>
    <property type="match status" value="1"/>
</dbReference>
<evidence type="ECO:0000256" key="1">
    <source>
        <dbReference type="ARBA" id="ARBA00022679"/>
    </source>
</evidence>
<keyword evidence="1" id="KW-0808">Transferase</keyword>
<proteinExistence type="predicted"/>
<sequence length="305" mass="35830">MVYISKTNKFFFYIQGFWRGIVPVKSYDKKIDELYKIVSKENLFKIEKRVDYYNKIQESKKGFHSGTQVKDLLKPKTPKSYYFDAYEFARFFPADYPIDFKFGDVNTILDYPMICKSRPIKGNNENNILLNLDKARHFVNVKGDIDFLTKENKLIGRAGVYQQHRIRFYEQYFNNPLCDLGQVNKREGNPNWIKPKISIADHLKNKFILSLEGNDVATNLKWIMSSNSIAVCPPLTMETWYMEGTLLPDVHFIGIDADYNNLEEKLQYYIDHDKEALEIINNAQEHRNQFTNKAVENLTSLLVLK</sequence>
<organism evidence="3 4">
    <name type="scientific">Epilithonimonas vandammei</name>
    <dbReference type="NCBI Taxonomy" id="2487072"/>
    <lineage>
        <taxon>Bacteria</taxon>
        <taxon>Pseudomonadati</taxon>
        <taxon>Bacteroidota</taxon>
        <taxon>Flavobacteriia</taxon>
        <taxon>Flavobacteriales</taxon>
        <taxon>Weeksellaceae</taxon>
        <taxon>Chryseobacterium group</taxon>
        <taxon>Epilithonimonas</taxon>
    </lineage>
</organism>
<dbReference type="InterPro" id="IPR051091">
    <property type="entry name" value="O-Glucosyltr/Glycosyltrsf_90"/>
</dbReference>